<organism evidence="2 3">
    <name type="scientific">Candidatus Nomurabacteria bacterium RIFCSPLOWO2_01_FULL_40_18</name>
    <dbReference type="NCBI Taxonomy" id="1801773"/>
    <lineage>
        <taxon>Bacteria</taxon>
        <taxon>Candidatus Nomuraibacteriota</taxon>
    </lineage>
</organism>
<comment type="caution">
    <text evidence="2">The sequence shown here is derived from an EMBL/GenBank/DDBJ whole genome shotgun (WGS) entry which is preliminary data.</text>
</comment>
<gene>
    <name evidence="2" type="ORF">A3A03_01855</name>
</gene>
<dbReference type="Pfam" id="PF13173">
    <property type="entry name" value="AAA_14"/>
    <property type="match status" value="1"/>
</dbReference>
<dbReference type="Gene3D" id="3.40.50.300">
    <property type="entry name" value="P-loop containing nucleotide triphosphate hydrolases"/>
    <property type="match status" value="1"/>
</dbReference>
<dbReference type="PANTHER" id="PTHR43566:SF1">
    <property type="entry name" value="AAA+ ATPASE DOMAIN-CONTAINING PROTEIN"/>
    <property type="match status" value="1"/>
</dbReference>
<evidence type="ECO:0000313" key="3">
    <source>
        <dbReference type="Proteomes" id="UP000176629"/>
    </source>
</evidence>
<dbReference type="AlphaFoldDB" id="A0A1F6XIQ5"/>
<dbReference type="SUPFAM" id="SSF52540">
    <property type="entry name" value="P-loop containing nucleoside triphosphate hydrolases"/>
    <property type="match status" value="1"/>
</dbReference>
<proteinExistence type="predicted"/>
<name>A0A1F6XIQ5_9BACT</name>
<protein>
    <recommendedName>
        <fullName evidence="1">AAA+ ATPase domain-containing protein</fullName>
    </recommendedName>
</protein>
<dbReference type="Proteomes" id="UP000176629">
    <property type="component" value="Unassembled WGS sequence"/>
</dbReference>
<dbReference type="PANTHER" id="PTHR43566">
    <property type="entry name" value="CONSERVED PROTEIN"/>
    <property type="match status" value="1"/>
</dbReference>
<evidence type="ECO:0000313" key="2">
    <source>
        <dbReference type="EMBL" id="OGI93898.1"/>
    </source>
</evidence>
<sequence>MYLIKRAIFEQIKDDLNSPENKVIIIYGPRQAGKTTFINQVKEGIKTKTLEFTGDDLQAQKIFSRYELAYLKEIITGYDLLIIDEAQKIENIGQTLKLIIDNFNIKIIVSGSASFDLADKINEPLTGRTRTYWLYPFAYSEIKEFHKTESPETVLENFMRFGMMPKTHQLANESDKINYLYEYINTYLSKDILMFGDVRKPKKVIDLLTLLALQISQEVSIPELAQNLAISQLTVNKYLDILEKMFVIINLRGFSRNLRKEVSKSSKYYFVDVGIRNALIRNFNPLAVREDFGGLFENFFIIEKMKKSHYQNLPANFYFWRTYDQKEIDLIEEREGKLFGYECKWKGKNQKIPNEWLTTYPNSSYELVSKDNYNKFL</sequence>
<accession>A0A1F6XIQ5</accession>
<dbReference type="InterPro" id="IPR025420">
    <property type="entry name" value="DUF4143"/>
</dbReference>
<dbReference type="SMART" id="SM00382">
    <property type="entry name" value="AAA"/>
    <property type="match status" value="1"/>
</dbReference>
<evidence type="ECO:0000259" key="1">
    <source>
        <dbReference type="SMART" id="SM00382"/>
    </source>
</evidence>
<dbReference type="Pfam" id="PF13635">
    <property type="entry name" value="DUF4143"/>
    <property type="match status" value="1"/>
</dbReference>
<reference evidence="2 3" key="1">
    <citation type="journal article" date="2016" name="Nat. Commun.">
        <title>Thousands of microbial genomes shed light on interconnected biogeochemical processes in an aquifer system.</title>
        <authorList>
            <person name="Anantharaman K."/>
            <person name="Brown C.T."/>
            <person name="Hug L.A."/>
            <person name="Sharon I."/>
            <person name="Castelle C.J."/>
            <person name="Probst A.J."/>
            <person name="Thomas B.C."/>
            <person name="Singh A."/>
            <person name="Wilkins M.J."/>
            <person name="Karaoz U."/>
            <person name="Brodie E.L."/>
            <person name="Williams K.H."/>
            <person name="Hubbard S.S."/>
            <person name="Banfield J.F."/>
        </authorList>
    </citation>
    <scope>NUCLEOTIDE SEQUENCE [LARGE SCALE GENOMIC DNA]</scope>
</reference>
<feature type="domain" description="AAA+ ATPase" evidence="1">
    <location>
        <begin position="20"/>
        <end position="137"/>
    </location>
</feature>
<dbReference type="EMBL" id="MFUX01000036">
    <property type="protein sequence ID" value="OGI93898.1"/>
    <property type="molecule type" value="Genomic_DNA"/>
</dbReference>
<dbReference type="InterPro" id="IPR003593">
    <property type="entry name" value="AAA+_ATPase"/>
</dbReference>
<dbReference type="InterPro" id="IPR041682">
    <property type="entry name" value="AAA_14"/>
</dbReference>
<dbReference type="InterPro" id="IPR027417">
    <property type="entry name" value="P-loop_NTPase"/>
</dbReference>